<evidence type="ECO:0000256" key="10">
    <source>
        <dbReference type="ARBA" id="ARBA00022676"/>
    </source>
</evidence>
<dbReference type="GO" id="GO:0071555">
    <property type="term" value="P:cell wall organization"/>
    <property type="evidence" value="ECO:0007669"/>
    <property type="project" value="UniProtKB-UniRule"/>
</dbReference>
<evidence type="ECO:0000256" key="19">
    <source>
        <dbReference type="ARBA" id="ARBA00032454"/>
    </source>
</evidence>
<feature type="compositionally biased region" description="Pro residues" evidence="25">
    <location>
        <begin position="805"/>
        <end position="829"/>
    </location>
</feature>
<dbReference type="InterPro" id="IPR001460">
    <property type="entry name" value="PCN-bd_Tpept"/>
</dbReference>
<keyword evidence="16" id="KW-0046">Antibiotic resistance</keyword>
<evidence type="ECO:0000256" key="5">
    <source>
        <dbReference type="ARBA" id="ARBA00007739"/>
    </source>
</evidence>
<keyword evidence="14 23" id="KW-0573">Peptidoglycan synthesis</keyword>
<evidence type="ECO:0000256" key="23">
    <source>
        <dbReference type="PIRNR" id="PIRNR002799"/>
    </source>
</evidence>
<dbReference type="NCBIfam" id="TIGR02071">
    <property type="entry name" value="PBP_1b"/>
    <property type="match status" value="1"/>
</dbReference>
<organism evidence="30 31">
    <name type="scientific">Solilutibacter oculi</name>
    <dbReference type="NCBI Taxonomy" id="2698682"/>
    <lineage>
        <taxon>Bacteria</taxon>
        <taxon>Pseudomonadati</taxon>
        <taxon>Pseudomonadota</taxon>
        <taxon>Gammaproteobacteria</taxon>
        <taxon>Lysobacterales</taxon>
        <taxon>Lysobacteraceae</taxon>
        <taxon>Solilutibacter</taxon>
    </lineage>
</organism>
<feature type="domain" description="Penicillin-binding protein transpeptidase" evidence="27">
    <location>
        <begin position="441"/>
        <end position="694"/>
    </location>
</feature>
<name>A0A344J325_9GAMM</name>
<gene>
    <name evidence="30" type="primary">mrcB</name>
    <name evidence="30" type="ORF">DCD74_00885</name>
</gene>
<evidence type="ECO:0000256" key="14">
    <source>
        <dbReference type="ARBA" id="ARBA00022984"/>
    </source>
</evidence>
<evidence type="ECO:0000256" key="1">
    <source>
        <dbReference type="ARBA" id="ARBA00002624"/>
    </source>
</evidence>
<dbReference type="RefSeq" id="WP_112925657.1">
    <property type="nucleotide sequence ID" value="NZ_CP029556.1"/>
</dbReference>
<feature type="region of interest" description="Disordered" evidence="25">
    <location>
        <begin position="778"/>
        <end position="829"/>
    </location>
</feature>
<feature type="domain" description="Bifunctional transglycosylase second" evidence="29">
    <location>
        <begin position="76"/>
        <end position="160"/>
    </location>
</feature>
<evidence type="ECO:0000256" key="6">
    <source>
        <dbReference type="ARBA" id="ARBA00018637"/>
    </source>
</evidence>
<evidence type="ECO:0000256" key="8">
    <source>
        <dbReference type="ARBA" id="ARBA00022645"/>
    </source>
</evidence>
<evidence type="ECO:0000256" key="11">
    <source>
        <dbReference type="ARBA" id="ARBA00022679"/>
    </source>
</evidence>
<evidence type="ECO:0000256" key="24">
    <source>
        <dbReference type="PIRSR" id="PIRSR002799-1"/>
    </source>
</evidence>
<dbReference type="InterPro" id="IPR012338">
    <property type="entry name" value="Beta-lactam/transpept-like"/>
</dbReference>
<evidence type="ECO:0000259" key="29">
    <source>
        <dbReference type="Pfam" id="PF14814"/>
    </source>
</evidence>
<dbReference type="InterPro" id="IPR036950">
    <property type="entry name" value="PBP_transglycosylase"/>
</dbReference>
<keyword evidence="18 23" id="KW-0961">Cell wall biogenesis/degradation</keyword>
<keyword evidence="12" id="KW-0378">Hydrolase</keyword>
<comment type="catalytic activity">
    <reaction evidence="21">
        <text>[GlcNAc-(1-&gt;4)-Mur2Ac(oyl-L-Ala-gamma-D-Glu-L-Lys-D-Ala-D-Ala)](n)-di-trans,octa-cis-undecaprenyl diphosphate + beta-D-GlcNAc-(1-&gt;4)-Mur2Ac(oyl-L-Ala-gamma-D-Glu-L-Lys-D-Ala-D-Ala)-di-trans,octa-cis-undecaprenyl diphosphate = [GlcNAc-(1-&gt;4)-Mur2Ac(oyl-L-Ala-gamma-D-Glu-L-Lys-D-Ala-D-Ala)](n+1)-di-trans,octa-cis-undecaprenyl diphosphate + di-trans,octa-cis-undecaprenyl diphosphate + H(+)</text>
        <dbReference type="Rhea" id="RHEA:23708"/>
        <dbReference type="Rhea" id="RHEA-COMP:9602"/>
        <dbReference type="Rhea" id="RHEA-COMP:9603"/>
        <dbReference type="ChEBI" id="CHEBI:15378"/>
        <dbReference type="ChEBI" id="CHEBI:58405"/>
        <dbReference type="ChEBI" id="CHEBI:60033"/>
        <dbReference type="ChEBI" id="CHEBI:78435"/>
        <dbReference type="EC" id="2.4.99.28"/>
    </reaction>
</comment>
<comment type="similarity">
    <text evidence="4 23">In the C-terminal section; belongs to the transpeptidase family.</text>
</comment>
<evidence type="ECO:0000256" key="12">
    <source>
        <dbReference type="ARBA" id="ARBA00022801"/>
    </source>
</evidence>
<evidence type="ECO:0000256" key="13">
    <source>
        <dbReference type="ARBA" id="ARBA00022960"/>
    </source>
</evidence>
<comment type="function">
    <text evidence="1 23">Cell wall formation. Synthesis of cross-linked peptidoglycan from the lipid intermediates. The enzyme has a penicillin-insensitive transglycosylase N-terminal domain (formation of linear glycan strands) and a penicillin-sensitive transpeptidase C-terminal domain (cross-linking of the peptide subunits).</text>
</comment>
<keyword evidence="15 26" id="KW-0472">Membrane</keyword>
<dbReference type="Gene3D" id="3.40.710.10">
    <property type="entry name" value="DD-peptidase/beta-lactamase superfamily"/>
    <property type="match status" value="1"/>
</dbReference>
<dbReference type="GO" id="GO:0030288">
    <property type="term" value="C:outer membrane-bounded periplasmic space"/>
    <property type="evidence" value="ECO:0007669"/>
    <property type="project" value="TreeGrafter"/>
</dbReference>
<evidence type="ECO:0000256" key="26">
    <source>
        <dbReference type="SAM" id="Phobius"/>
    </source>
</evidence>
<keyword evidence="26" id="KW-1133">Transmembrane helix</keyword>
<evidence type="ECO:0000256" key="2">
    <source>
        <dbReference type="ARBA" id="ARBA00004236"/>
    </source>
</evidence>
<keyword evidence="9" id="KW-0645">Protease</keyword>
<dbReference type="GO" id="GO:0009274">
    <property type="term" value="C:peptidoglycan-based cell wall"/>
    <property type="evidence" value="ECO:0007669"/>
    <property type="project" value="UniProtKB-UniRule"/>
</dbReference>
<reference evidence="31" key="1">
    <citation type="submission" date="2018-05" db="EMBL/GenBank/DDBJ databases">
        <title>Luteimonas pekinense sp. nov., isolated from human Meibomian gland secretions, Beijing, China.</title>
        <authorList>
            <person name="Wen T."/>
            <person name="Bai H."/>
            <person name="Lv H."/>
        </authorList>
    </citation>
    <scope>NUCLEOTIDE SEQUENCE [LARGE SCALE GENOMIC DNA]</scope>
    <source>
        <strain evidence="31">83-4</strain>
    </source>
</reference>
<dbReference type="InterPro" id="IPR023346">
    <property type="entry name" value="Lysozyme-like_dom_sf"/>
</dbReference>
<dbReference type="InterPro" id="IPR001264">
    <property type="entry name" value="Glyco_trans_51"/>
</dbReference>
<keyword evidence="8" id="KW-0121">Carboxypeptidase</keyword>
<evidence type="ECO:0000256" key="20">
    <source>
        <dbReference type="ARBA" id="ARBA00034000"/>
    </source>
</evidence>
<proteinExistence type="inferred from homology"/>
<comment type="subcellular location">
    <subcellularLocation>
        <location evidence="2">Cell membrane</location>
    </subcellularLocation>
</comment>
<evidence type="ECO:0000313" key="30">
    <source>
        <dbReference type="EMBL" id="AXA83435.1"/>
    </source>
</evidence>
<dbReference type="UniPathway" id="UPA00219"/>
<dbReference type="Pfam" id="PF14814">
    <property type="entry name" value="UB2H"/>
    <property type="match status" value="1"/>
</dbReference>
<dbReference type="InterPro" id="IPR011813">
    <property type="entry name" value="PBP_1b"/>
</dbReference>
<keyword evidence="11 23" id="KW-0808">Transferase</keyword>
<evidence type="ECO:0000256" key="18">
    <source>
        <dbReference type="ARBA" id="ARBA00023316"/>
    </source>
</evidence>
<evidence type="ECO:0000256" key="9">
    <source>
        <dbReference type="ARBA" id="ARBA00022670"/>
    </source>
</evidence>
<dbReference type="GO" id="GO:0006508">
    <property type="term" value="P:proteolysis"/>
    <property type="evidence" value="ECO:0007669"/>
    <property type="project" value="UniProtKB-KW"/>
</dbReference>
<dbReference type="OrthoDB" id="9766909at2"/>
<evidence type="ECO:0000259" key="27">
    <source>
        <dbReference type="Pfam" id="PF00905"/>
    </source>
</evidence>
<dbReference type="SUPFAM" id="SSF56601">
    <property type="entry name" value="beta-lactamase/transpeptidase-like"/>
    <property type="match status" value="1"/>
</dbReference>
<keyword evidence="10 23" id="KW-0328">Glycosyltransferase</keyword>
<evidence type="ECO:0000256" key="15">
    <source>
        <dbReference type="ARBA" id="ARBA00023136"/>
    </source>
</evidence>
<comment type="similarity">
    <text evidence="5 23">In the N-terminal section; belongs to the glycosyltransferase 51 family.</text>
</comment>
<dbReference type="InterPro" id="IPR028166">
    <property type="entry name" value="UB2H"/>
</dbReference>
<evidence type="ECO:0000256" key="25">
    <source>
        <dbReference type="SAM" id="MobiDB-lite"/>
    </source>
</evidence>
<dbReference type="GO" id="GO:0009252">
    <property type="term" value="P:peptidoglycan biosynthetic process"/>
    <property type="evidence" value="ECO:0007669"/>
    <property type="project" value="UniProtKB-UniRule"/>
</dbReference>
<dbReference type="GO" id="GO:0009002">
    <property type="term" value="F:serine-type D-Ala-D-Ala carboxypeptidase activity"/>
    <property type="evidence" value="ECO:0007669"/>
    <property type="project" value="UniProtKB-EC"/>
</dbReference>
<evidence type="ECO:0000313" key="31">
    <source>
        <dbReference type="Proteomes" id="UP000251842"/>
    </source>
</evidence>
<keyword evidence="26" id="KW-0812">Transmembrane</keyword>
<protein>
    <recommendedName>
        <fullName evidence="6 22">Penicillin-binding protein 1B</fullName>
        <shortName evidence="23">PBP-1b</shortName>
        <shortName evidence="23">PBP1b</shortName>
    </recommendedName>
    <alternativeName>
        <fullName evidence="19 23">Murein polymerase</fullName>
    </alternativeName>
</protein>
<keyword evidence="13 23" id="KW-0133">Cell shape</keyword>
<comment type="catalytic activity">
    <reaction evidence="20">
        <text>Preferential cleavage: (Ac)2-L-Lys-D-Ala-|-D-Ala. Also transpeptidation of peptidyl-alanyl moieties that are N-acyl substituents of D-alanine.</text>
        <dbReference type="EC" id="3.4.16.4"/>
    </reaction>
</comment>
<accession>A0A344J325</accession>
<evidence type="ECO:0000256" key="4">
    <source>
        <dbReference type="ARBA" id="ARBA00007090"/>
    </source>
</evidence>
<dbReference type="GO" id="GO:0008360">
    <property type="term" value="P:regulation of cell shape"/>
    <property type="evidence" value="ECO:0007669"/>
    <property type="project" value="UniProtKB-UniRule"/>
</dbReference>
<dbReference type="GO" id="GO:0008955">
    <property type="term" value="F:peptidoglycan glycosyltransferase activity"/>
    <property type="evidence" value="ECO:0007669"/>
    <property type="project" value="UniProtKB-UniRule"/>
</dbReference>
<dbReference type="Gene3D" id="1.10.3810.10">
    <property type="entry name" value="Biosynthetic peptidoglycan transglycosylase-like"/>
    <property type="match status" value="1"/>
</dbReference>
<keyword evidence="17" id="KW-0511">Multifunctional enzyme</keyword>
<dbReference type="Pfam" id="PF00912">
    <property type="entry name" value="Transgly"/>
    <property type="match status" value="1"/>
</dbReference>
<evidence type="ECO:0000256" key="16">
    <source>
        <dbReference type="ARBA" id="ARBA00023251"/>
    </source>
</evidence>
<dbReference type="SUPFAM" id="SSF53955">
    <property type="entry name" value="Lysozyme-like"/>
    <property type="match status" value="1"/>
</dbReference>
<feature type="active site" description="Proton donor; for transglycosylase activity" evidence="24">
    <location>
        <position position="196"/>
    </location>
</feature>
<dbReference type="EMBL" id="CP029556">
    <property type="protein sequence ID" value="AXA83435.1"/>
    <property type="molecule type" value="Genomic_DNA"/>
</dbReference>
<dbReference type="InterPro" id="IPR050396">
    <property type="entry name" value="Glycosyltr_51/Transpeptidase"/>
</dbReference>
<evidence type="ECO:0000256" key="21">
    <source>
        <dbReference type="ARBA" id="ARBA00049902"/>
    </source>
</evidence>
<keyword evidence="31" id="KW-1185">Reference proteome</keyword>
<comment type="pathway">
    <text evidence="3 23">Cell wall biogenesis; peptidoglycan biosynthesis.</text>
</comment>
<dbReference type="Pfam" id="PF00905">
    <property type="entry name" value="Transpeptidase"/>
    <property type="match status" value="1"/>
</dbReference>
<feature type="transmembrane region" description="Helical" evidence="26">
    <location>
        <begin position="28"/>
        <end position="49"/>
    </location>
</feature>
<evidence type="ECO:0000256" key="17">
    <source>
        <dbReference type="ARBA" id="ARBA00023268"/>
    </source>
</evidence>
<dbReference type="GO" id="GO:0046677">
    <property type="term" value="P:response to antibiotic"/>
    <property type="evidence" value="ECO:0007669"/>
    <property type="project" value="UniProtKB-UniRule"/>
</dbReference>
<sequence length="829" mass="89131">MAKYDYDDPDFDDADETAEVGSGWGRRLLVVALAVMGIGLGFLIPYTLYLNHQVSQRFGELKWQLPTRVYARPLQLEPGIAMDASTLKNELDAAAYRDDGVGSKPGSYARKGGVFTISSRGYYDVEGRIAPQRIQVSLGSGEVASVRGIGGKANVRAARLDPARIATLYGQKQEERRLVSLDEVPEALVTGLQAVEDRDFARHHGIDPSGMARAVWVSLRSGGKSLQGGSTLTQQLARSGLLGIGKEQTPSRKLKEILYALILEARYDKRTILETYFNQVYLGQRGSQAIHGVASASEFWFNRNLSDLSNEQIALLIAIVKGPSYYDPRRNPERARERRNFVLGEMLETGIIDKKEHDRAVAAPLGVSQEPGGAAPNRFPAYVDLVRRQLVRDYPADSLQGAGLAVMTAMSPSAQGYAEGAVTRTLKSLGPRKNAPLEAGLVMTDVHTGQVVAAVGSRDFSNPGFNRAIEAQRPVGSIIKPFVYLLALAQPGKWSLASYVDDSPLTIRQGNGQGWSPGNSDGRSHGTVRVIDALAQSYNLATVRLGMDVGPERVAQLTRTLAGIEPQTNPSLLLGATDQSPYAMAQLYQFLASGGEVQPLHAVRGVLDPKGRAINRYDNAPAPAQKGDAIAARLVTIALQQAVSSGTGRQLVADGLGRLKAAGKTGTSNDSRDSWFAGWTGDHLAVVWVGNDQNKPTGLYGATGAMRVWSGIFSRLPSQPLEVGDDGIDWQWVDGSHATDAACPGARRFAFVRGYAPAYQACVIAPPTPEVQYDEYGNPITAPPAEDEGGGWREFFGLGDRRPPQDPATTPPSASPPAPQPPPPPPPSR</sequence>
<evidence type="ECO:0000256" key="22">
    <source>
        <dbReference type="NCBIfam" id="TIGR02071"/>
    </source>
</evidence>
<evidence type="ECO:0000259" key="28">
    <source>
        <dbReference type="Pfam" id="PF00912"/>
    </source>
</evidence>
<feature type="domain" description="Glycosyl transferase family 51" evidence="28">
    <location>
        <begin position="166"/>
        <end position="346"/>
    </location>
</feature>
<feature type="active site" description="Acyl-ester intermediate; for transpeptidase activity" evidence="24">
    <location>
        <position position="477"/>
    </location>
</feature>
<dbReference type="AlphaFoldDB" id="A0A344J325"/>
<dbReference type="GO" id="GO:0008658">
    <property type="term" value="F:penicillin binding"/>
    <property type="evidence" value="ECO:0007669"/>
    <property type="project" value="UniProtKB-UniRule"/>
</dbReference>
<dbReference type="PANTHER" id="PTHR32282:SF11">
    <property type="entry name" value="PENICILLIN-BINDING PROTEIN 1B"/>
    <property type="match status" value="1"/>
</dbReference>
<dbReference type="GO" id="GO:0005886">
    <property type="term" value="C:plasma membrane"/>
    <property type="evidence" value="ECO:0007669"/>
    <property type="project" value="UniProtKB-SubCell"/>
</dbReference>
<dbReference type="KEGG" id="lue:DCD74_00885"/>
<evidence type="ECO:0000256" key="7">
    <source>
        <dbReference type="ARBA" id="ARBA00022475"/>
    </source>
</evidence>
<evidence type="ECO:0000256" key="3">
    <source>
        <dbReference type="ARBA" id="ARBA00004752"/>
    </source>
</evidence>
<dbReference type="PANTHER" id="PTHR32282">
    <property type="entry name" value="BINDING PROTEIN TRANSPEPTIDASE, PUTATIVE-RELATED"/>
    <property type="match status" value="1"/>
</dbReference>
<dbReference type="PIRSF" id="PIRSF002799">
    <property type="entry name" value="PBP_1b"/>
    <property type="match status" value="1"/>
</dbReference>
<dbReference type="Proteomes" id="UP000251842">
    <property type="component" value="Chromosome"/>
</dbReference>
<dbReference type="Gene3D" id="3.30.2060.10">
    <property type="entry name" value="Penicillin-binding protein 1b domain"/>
    <property type="match status" value="1"/>
</dbReference>
<keyword evidence="7" id="KW-1003">Cell membrane</keyword>